<evidence type="ECO:0000256" key="8">
    <source>
        <dbReference type="ARBA" id="ARBA00023027"/>
    </source>
</evidence>
<dbReference type="SUPFAM" id="SSF55811">
    <property type="entry name" value="Nudix"/>
    <property type="match status" value="1"/>
</dbReference>
<evidence type="ECO:0000256" key="6">
    <source>
        <dbReference type="ARBA" id="ARBA00022801"/>
    </source>
</evidence>
<dbReference type="InterPro" id="IPR050241">
    <property type="entry name" value="NAD-cap_RNA_hydrolase_NudC"/>
</dbReference>
<proteinExistence type="inferred from homology"/>
<comment type="similarity">
    <text evidence="3">Belongs to the Nudix hydrolase family. NudC subfamily.</text>
</comment>
<dbReference type="AlphaFoldDB" id="A0A139API9"/>
<reference evidence="11 12" key="1">
    <citation type="journal article" date="2015" name="Genome Biol. Evol.">
        <title>Phylogenomic analyses indicate that early fungi evolved digesting cell walls of algal ancestors of land plants.</title>
        <authorList>
            <person name="Chang Y."/>
            <person name="Wang S."/>
            <person name="Sekimoto S."/>
            <person name="Aerts A.L."/>
            <person name="Choi C."/>
            <person name="Clum A."/>
            <person name="LaButti K.M."/>
            <person name="Lindquist E.A."/>
            <person name="Yee Ngan C."/>
            <person name="Ohm R.A."/>
            <person name="Salamov A.A."/>
            <person name="Grigoriev I.V."/>
            <person name="Spatafora J.W."/>
            <person name="Berbee M.L."/>
        </authorList>
    </citation>
    <scope>NUCLEOTIDE SEQUENCE [LARGE SCALE GENOMIC DNA]</scope>
    <source>
        <strain evidence="11 12">JEL478</strain>
    </source>
</reference>
<keyword evidence="12" id="KW-1185">Reference proteome</keyword>
<dbReference type="Gene3D" id="3.90.79.10">
    <property type="entry name" value="Nucleoside Triphosphate Pyrophosphohydrolase"/>
    <property type="match status" value="1"/>
</dbReference>
<dbReference type="PROSITE" id="PS00893">
    <property type="entry name" value="NUDIX_BOX"/>
    <property type="match status" value="1"/>
</dbReference>
<dbReference type="InterPro" id="IPR015797">
    <property type="entry name" value="NUDIX_hydrolase-like_dom_sf"/>
</dbReference>
<dbReference type="EMBL" id="KQ965742">
    <property type="protein sequence ID" value="KXS18423.1"/>
    <property type="molecule type" value="Genomic_DNA"/>
</dbReference>
<dbReference type="Proteomes" id="UP000070544">
    <property type="component" value="Unassembled WGS sequence"/>
</dbReference>
<evidence type="ECO:0000256" key="4">
    <source>
        <dbReference type="ARBA" id="ARBA00012381"/>
    </source>
</evidence>
<evidence type="ECO:0000313" key="11">
    <source>
        <dbReference type="EMBL" id="KXS18423.1"/>
    </source>
</evidence>
<keyword evidence="7" id="KW-0460">Magnesium</keyword>
<dbReference type="InterPro" id="IPR049734">
    <property type="entry name" value="NudC-like_C"/>
</dbReference>
<dbReference type="PANTHER" id="PTHR42904:SF6">
    <property type="entry name" value="NAD-CAPPED RNA HYDROLASE NUDT12"/>
    <property type="match status" value="1"/>
</dbReference>
<gene>
    <name evidence="11" type="ORF">M427DRAFT_53809</name>
</gene>
<dbReference type="InterPro" id="IPR015375">
    <property type="entry name" value="NADH_PPase-like_N"/>
</dbReference>
<protein>
    <recommendedName>
        <fullName evidence="4">NAD(+) diphosphatase</fullName>
        <ecNumber evidence="4">3.6.1.22</ecNumber>
    </recommendedName>
</protein>
<name>A0A139API9_GONPJ</name>
<keyword evidence="5" id="KW-0479">Metal-binding</keyword>
<dbReference type="PROSITE" id="PS51462">
    <property type="entry name" value="NUDIX"/>
    <property type="match status" value="1"/>
</dbReference>
<dbReference type="Gene3D" id="3.90.79.20">
    <property type="match status" value="1"/>
</dbReference>
<dbReference type="InterPro" id="IPR000086">
    <property type="entry name" value="NUDIX_hydrolase_dom"/>
</dbReference>
<dbReference type="STRING" id="1344416.A0A139API9"/>
<dbReference type="CDD" id="cd03429">
    <property type="entry name" value="NUDIX_NADH_pyrophosphatase_Nudt13"/>
    <property type="match status" value="1"/>
</dbReference>
<dbReference type="EC" id="3.6.1.22" evidence="4"/>
<dbReference type="NCBIfam" id="NF001299">
    <property type="entry name" value="PRK00241.1"/>
    <property type="match status" value="1"/>
</dbReference>
<evidence type="ECO:0000256" key="2">
    <source>
        <dbReference type="ARBA" id="ARBA00001947"/>
    </source>
</evidence>
<organism evidence="11 12">
    <name type="scientific">Gonapodya prolifera (strain JEL478)</name>
    <name type="common">Monoblepharis prolifera</name>
    <dbReference type="NCBI Taxonomy" id="1344416"/>
    <lineage>
        <taxon>Eukaryota</taxon>
        <taxon>Fungi</taxon>
        <taxon>Fungi incertae sedis</taxon>
        <taxon>Chytridiomycota</taxon>
        <taxon>Chytridiomycota incertae sedis</taxon>
        <taxon>Monoblepharidomycetes</taxon>
        <taxon>Monoblepharidales</taxon>
        <taxon>Gonapodyaceae</taxon>
        <taxon>Gonapodya</taxon>
    </lineage>
</organism>
<evidence type="ECO:0000256" key="5">
    <source>
        <dbReference type="ARBA" id="ARBA00022723"/>
    </source>
</evidence>
<evidence type="ECO:0000256" key="7">
    <source>
        <dbReference type="ARBA" id="ARBA00022842"/>
    </source>
</evidence>
<evidence type="ECO:0000256" key="1">
    <source>
        <dbReference type="ARBA" id="ARBA00001946"/>
    </source>
</evidence>
<dbReference type="Pfam" id="PF09296">
    <property type="entry name" value="NUDIX-like"/>
    <property type="match status" value="1"/>
</dbReference>
<dbReference type="OMA" id="YSHAKMY"/>
<evidence type="ECO:0000256" key="9">
    <source>
        <dbReference type="ARBA" id="ARBA00023679"/>
    </source>
</evidence>
<accession>A0A139API9</accession>
<evidence type="ECO:0000256" key="3">
    <source>
        <dbReference type="ARBA" id="ARBA00009595"/>
    </source>
</evidence>
<keyword evidence="6" id="KW-0378">Hydrolase</keyword>
<dbReference type="PANTHER" id="PTHR42904">
    <property type="entry name" value="NUDIX HYDROLASE, NUDC SUBFAMILY"/>
    <property type="match status" value="1"/>
</dbReference>
<comment type="cofactor">
    <cofactor evidence="1">
        <name>Mg(2+)</name>
        <dbReference type="ChEBI" id="CHEBI:18420"/>
    </cofactor>
</comment>
<dbReference type="InterPro" id="IPR020084">
    <property type="entry name" value="NUDIX_hydrolase_CS"/>
</dbReference>
<dbReference type="Pfam" id="PF00293">
    <property type="entry name" value="NUDIX"/>
    <property type="match status" value="1"/>
</dbReference>
<comment type="catalytic activity">
    <reaction evidence="9">
        <text>a 5'-end NAD(+)-phospho-ribonucleoside in mRNA + H2O = a 5'-end phospho-adenosine-phospho-ribonucleoside in mRNA + beta-nicotinamide D-ribonucleotide + 2 H(+)</text>
        <dbReference type="Rhea" id="RHEA:60876"/>
        <dbReference type="Rhea" id="RHEA-COMP:15698"/>
        <dbReference type="Rhea" id="RHEA-COMP:15719"/>
        <dbReference type="ChEBI" id="CHEBI:14649"/>
        <dbReference type="ChEBI" id="CHEBI:15377"/>
        <dbReference type="ChEBI" id="CHEBI:15378"/>
        <dbReference type="ChEBI" id="CHEBI:144029"/>
        <dbReference type="ChEBI" id="CHEBI:144051"/>
    </reaction>
    <physiologicalReaction direction="left-to-right" evidence="9">
        <dbReference type="Rhea" id="RHEA:60877"/>
    </physiologicalReaction>
</comment>
<dbReference type="GO" id="GO:0019677">
    <property type="term" value="P:NAD+ catabolic process"/>
    <property type="evidence" value="ECO:0007669"/>
    <property type="project" value="TreeGrafter"/>
</dbReference>
<dbReference type="GO" id="GO:0005777">
    <property type="term" value="C:peroxisome"/>
    <property type="evidence" value="ECO:0007669"/>
    <property type="project" value="TreeGrafter"/>
</dbReference>
<keyword evidence="8" id="KW-0520">NAD</keyword>
<dbReference type="GO" id="GO:0035529">
    <property type="term" value="F:NADH pyrophosphatase activity"/>
    <property type="evidence" value="ECO:0007669"/>
    <property type="project" value="TreeGrafter"/>
</dbReference>
<dbReference type="OrthoDB" id="10249612at2759"/>
<evidence type="ECO:0000313" key="12">
    <source>
        <dbReference type="Proteomes" id="UP000070544"/>
    </source>
</evidence>
<dbReference type="GO" id="GO:0006742">
    <property type="term" value="P:NADP+ catabolic process"/>
    <property type="evidence" value="ECO:0007669"/>
    <property type="project" value="TreeGrafter"/>
</dbReference>
<sequence>MPWEDHSNFFAGNDLHRLSEKRTNKSLIQSLAKDASSRFILFNDLNPLMEVPADVDPKLIPTKSSGQLAYLKYEDIASLIDLDTNAQSQWVFLGLDETDQVAETGQGRANFAIELQTLDGPSSTTAASFISSLPPTSKFLSVRPHTFRLDARTAAIVGTARAVLEWNQKARFCPSCGRSTVSEESGWKRICRKEVEGEKVCVARKSTQSFTHPRTDNSIIVAIVSADGQRLLLGRKHRAPPKFFSCVAGFQEPGETLEECVRREAKEETGVDLGQIVYHSSQPWPFPSQLMLGFVANVRGSETVRPEEDEFAEARWFTKEEILTALDGAASGKSSFANPDPKSDLVLAPPWAVAHHIIKAWAHNEVVFTERSSEGSRI</sequence>
<dbReference type="GO" id="GO:0046872">
    <property type="term" value="F:metal ion binding"/>
    <property type="evidence" value="ECO:0007669"/>
    <property type="project" value="UniProtKB-KW"/>
</dbReference>
<comment type="cofactor">
    <cofactor evidence="2">
        <name>Zn(2+)</name>
        <dbReference type="ChEBI" id="CHEBI:29105"/>
    </cofactor>
</comment>
<feature type="domain" description="Nudix hydrolase" evidence="10">
    <location>
        <begin position="213"/>
        <end position="340"/>
    </location>
</feature>
<evidence type="ECO:0000259" key="10">
    <source>
        <dbReference type="PROSITE" id="PS51462"/>
    </source>
</evidence>
<dbReference type="GO" id="GO:0005829">
    <property type="term" value="C:cytosol"/>
    <property type="evidence" value="ECO:0007669"/>
    <property type="project" value="TreeGrafter"/>
</dbReference>